<evidence type="ECO:0008006" key="3">
    <source>
        <dbReference type="Google" id="ProtNLM"/>
    </source>
</evidence>
<sequence length="161" mass="16823">MSTTLLPAPKDIRDLLTDLVGREVTVAPGEPVMPTPREKSSVSIFVDPQLKVLAVCVMDLPLSGWTAAALALLPPGGVQDAVADGELYPMHVEALYEVVNVLSSIFNTPGAPHAKLHALHAPGETIPLDVLGIASSLGNRIDLDATVAGYGKGKISIVLPF</sequence>
<dbReference type="EMBL" id="JAAGWK010000021">
    <property type="protein sequence ID" value="NEL55236.1"/>
    <property type="molecule type" value="Genomic_DNA"/>
</dbReference>
<protein>
    <recommendedName>
        <fullName evidence="3">Chemotaxis phosphatase CheX-like domain-containing protein</fullName>
    </recommendedName>
</protein>
<evidence type="ECO:0000313" key="1">
    <source>
        <dbReference type="EMBL" id="NEL55236.1"/>
    </source>
</evidence>
<dbReference type="RefSeq" id="WP_152731543.1">
    <property type="nucleotide sequence ID" value="NZ_JAABOZ010000008.1"/>
</dbReference>
<proteinExistence type="predicted"/>
<gene>
    <name evidence="1" type="ORF">G1H19_14660</name>
</gene>
<name>A0A7K3WFU7_9ACTN</name>
<organism evidence="1 2">
    <name type="scientific">Goekera deserti</name>
    <dbReference type="NCBI Taxonomy" id="2497753"/>
    <lineage>
        <taxon>Bacteria</taxon>
        <taxon>Bacillati</taxon>
        <taxon>Actinomycetota</taxon>
        <taxon>Actinomycetes</taxon>
        <taxon>Geodermatophilales</taxon>
        <taxon>Geodermatophilaceae</taxon>
        <taxon>Goekera</taxon>
    </lineage>
</organism>
<dbReference type="AlphaFoldDB" id="A0A7K3WFU7"/>
<comment type="caution">
    <text evidence="1">The sequence shown here is derived from an EMBL/GenBank/DDBJ whole genome shotgun (WGS) entry which is preliminary data.</text>
</comment>
<accession>A0A7K3WFU7</accession>
<dbReference type="Proteomes" id="UP000470470">
    <property type="component" value="Unassembled WGS sequence"/>
</dbReference>
<evidence type="ECO:0000313" key="2">
    <source>
        <dbReference type="Proteomes" id="UP000470470"/>
    </source>
</evidence>
<reference evidence="1 2" key="1">
    <citation type="submission" date="2020-02" db="EMBL/GenBank/DDBJ databases">
        <title>The whole genome sequence of CPCC 205119.</title>
        <authorList>
            <person name="Jiang Z."/>
        </authorList>
    </citation>
    <scope>NUCLEOTIDE SEQUENCE [LARGE SCALE GENOMIC DNA]</scope>
    <source>
        <strain evidence="1 2">CPCC 205119</strain>
    </source>
</reference>
<keyword evidence="2" id="KW-1185">Reference proteome</keyword>